<evidence type="ECO:0000313" key="2">
    <source>
        <dbReference type="Proteomes" id="UP000618931"/>
    </source>
</evidence>
<gene>
    <name evidence="1" type="ORF">I2H31_04995</name>
</gene>
<protein>
    <submittedName>
        <fullName evidence="1">Uncharacterized protein</fullName>
    </submittedName>
</protein>
<keyword evidence="2" id="KW-1185">Reference proteome</keyword>
<sequence length="89" mass="10192">MLYQDANTLLVLTALTPRRDGPRSVQRLDVRDGRILWSKPAGAYEFEQAVRTTDGFALHYRGGPDYVHGIVLLTDDGHDIHDFQRKRLE</sequence>
<name>A0ABS0I0G7_9BACT</name>
<dbReference type="RefSeq" id="WP_196291907.1">
    <property type="nucleotide sequence ID" value="NZ_JADQDM010000002.1"/>
</dbReference>
<accession>A0ABS0I0G7</accession>
<comment type="caution">
    <text evidence="1">The sequence shown here is derived from an EMBL/GenBank/DDBJ whole genome shotgun (WGS) entry which is preliminary data.</text>
</comment>
<evidence type="ECO:0000313" key="1">
    <source>
        <dbReference type="EMBL" id="MBF9220452.1"/>
    </source>
</evidence>
<proteinExistence type="predicted"/>
<dbReference type="EMBL" id="JADQDM010000002">
    <property type="protein sequence ID" value="MBF9220452.1"/>
    <property type="molecule type" value="Genomic_DNA"/>
</dbReference>
<reference evidence="1 2" key="1">
    <citation type="submission" date="2020-11" db="EMBL/GenBank/DDBJ databases">
        <authorList>
            <person name="Kim M.K."/>
        </authorList>
    </citation>
    <scope>NUCLEOTIDE SEQUENCE [LARGE SCALE GENOMIC DNA]</scope>
    <source>
        <strain evidence="1 2">BT662</strain>
    </source>
</reference>
<organism evidence="1 2">
    <name type="scientific">Hymenobacter ruricola</name>
    <dbReference type="NCBI Taxonomy" id="2791023"/>
    <lineage>
        <taxon>Bacteria</taxon>
        <taxon>Pseudomonadati</taxon>
        <taxon>Bacteroidota</taxon>
        <taxon>Cytophagia</taxon>
        <taxon>Cytophagales</taxon>
        <taxon>Hymenobacteraceae</taxon>
        <taxon>Hymenobacter</taxon>
    </lineage>
</organism>
<dbReference type="Proteomes" id="UP000618931">
    <property type="component" value="Unassembled WGS sequence"/>
</dbReference>